<gene>
    <name evidence="3" type="ORF">EX30DRAFT_107839</name>
</gene>
<protein>
    <recommendedName>
        <fullName evidence="2">DUF7492 domain-containing protein</fullName>
    </recommendedName>
</protein>
<dbReference type="EMBL" id="ML220131">
    <property type="protein sequence ID" value="TGZ79446.1"/>
    <property type="molecule type" value="Genomic_DNA"/>
</dbReference>
<dbReference type="Gene3D" id="2.70.50.70">
    <property type="match status" value="1"/>
</dbReference>
<evidence type="ECO:0000313" key="4">
    <source>
        <dbReference type="Proteomes" id="UP000298138"/>
    </source>
</evidence>
<dbReference type="STRING" id="341454.A0A4S2MQD5"/>
<dbReference type="InterPro" id="IPR055915">
    <property type="entry name" value="DUF7492"/>
</dbReference>
<keyword evidence="1" id="KW-0732">Signal</keyword>
<accession>A0A4S2MQD5</accession>
<reference evidence="3 4" key="1">
    <citation type="submission" date="2019-04" db="EMBL/GenBank/DDBJ databases">
        <title>Comparative genomics and transcriptomics to analyze fruiting body development in filamentous ascomycetes.</title>
        <authorList>
            <consortium name="DOE Joint Genome Institute"/>
            <person name="Lutkenhaus R."/>
            <person name="Traeger S."/>
            <person name="Breuer J."/>
            <person name="Kuo A."/>
            <person name="Lipzen A."/>
            <person name="Pangilinan J."/>
            <person name="Dilworth D."/>
            <person name="Sandor L."/>
            <person name="Poggeler S."/>
            <person name="Barry K."/>
            <person name="Grigoriev I.V."/>
            <person name="Nowrousian M."/>
        </authorList>
    </citation>
    <scope>NUCLEOTIDE SEQUENCE [LARGE SCALE GENOMIC DNA]</scope>
    <source>
        <strain evidence="3 4">CBS 389.68</strain>
    </source>
</reference>
<dbReference type="AlphaFoldDB" id="A0A4S2MQD5"/>
<name>A0A4S2MQD5_9PEZI</name>
<evidence type="ECO:0000313" key="3">
    <source>
        <dbReference type="EMBL" id="TGZ79446.1"/>
    </source>
</evidence>
<evidence type="ECO:0000259" key="2">
    <source>
        <dbReference type="Pfam" id="PF24320"/>
    </source>
</evidence>
<dbReference type="Proteomes" id="UP000298138">
    <property type="component" value="Unassembled WGS sequence"/>
</dbReference>
<dbReference type="Pfam" id="PF24320">
    <property type="entry name" value="DUF7492"/>
    <property type="match status" value="1"/>
</dbReference>
<keyword evidence="4" id="KW-1185">Reference proteome</keyword>
<sequence length="291" mass="32408">MKLIQLTTLAASLFASGVLSHSWAVCVDTVVPNKAELEKNPSSMSNDKETCKGYPRGLPSRPAGSVHSPDWVWESSNYLYDLDNPEVDDKGKAYACRALQRKSTTNLPITKAKPGETILIRYYGNGHSTSNPLYANPQGRDPGVVRVYWAGAPNKEIVYAEDLNEGKWVKGAQQAFEKGAIIEYKESRTGVTITKEGDPNKGQKQKEWKEWANYMAFTIPKDIQTGRHMMVWTWAWSYSHNFKGGDVGPKDGSKYNSNFKNSYSTCFDIEIEGGAKSDGWSTSSPCLHPTY</sequence>
<evidence type="ECO:0000256" key="1">
    <source>
        <dbReference type="SAM" id="SignalP"/>
    </source>
</evidence>
<feature type="chain" id="PRO_5020831762" description="DUF7492 domain-containing protein" evidence="1">
    <location>
        <begin position="21"/>
        <end position="291"/>
    </location>
</feature>
<organism evidence="3 4">
    <name type="scientific">Ascodesmis nigricans</name>
    <dbReference type="NCBI Taxonomy" id="341454"/>
    <lineage>
        <taxon>Eukaryota</taxon>
        <taxon>Fungi</taxon>
        <taxon>Dikarya</taxon>
        <taxon>Ascomycota</taxon>
        <taxon>Pezizomycotina</taxon>
        <taxon>Pezizomycetes</taxon>
        <taxon>Pezizales</taxon>
        <taxon>Ascodesmidaceae</taxon>
        <taxon>Ascodesmis</taxon>
    </lineage>
</organism>
<proteinExistence type="predicted"/>
<dbReference type="InParanoid" id="A0A4S2MQD5"/>
<dbReference type="OrthoDB" id="5276978at2759"/>
<feature type="domain" description="DUF7492" evidence="2">
    <location>
        <begin position="52"/>
        <end position="276"/>
    </location>
</feature>
<feature type="signal peptide" evidence="1">
    <location>
        <begin position="1"/>
        <end position="20"/>
    </location>
</feature>